<dbReference type="Proteomes" id="UP000186351">
    <property type="component" value="Chromosome"/>
</dbReference>
<dbReference type="GeneID" id="65537634"/>
<dbReference type="InterPro" id="IPR037012">
    <property type="entry name" value="NanQ/TabA/YiaL_sf"/>
</dbReference>
<dbReference type="Pfam" id="PF04074">
    <property type="entry name" value="DUF386"/>
    <property type="match status" value="1"/>
</dbReference>
<dbReference type="SUPFAM" id="SSF51197">
    <property type="entry name" value="Clavaminate synthase-like"/>
    <property type="match status" value="1"/>
</dbReference>
<evidence type="ECO:0000313" key="2">
    <source>
        <dbReference type="Proteomes" id="UP000186351"/>
    </source>
</evidence>
<dbReference type="STRING" id="1796646.A4V02_12195"/>
<accession>A0A1B1SC50</accession>
<dbReference type="EMBL" id="CP015402">
    <property type="protein sequence ID" value="ANU64402.1"/>
    <property type="molecule type" value="Genomic_DNA"/>
</dbReference>
<dbReference type="GO" id="GO:0005829">
    <property type="term" value="C:cytosol"/>
    <property type="evidence" value="ECO:0007669"/>
    <property type="project" value="TreeGrafter"/>
</dbReference>
<evidence type="ECO:0000313" key="1">
    <source>
        <dbReference type="EMBL" id="ANU64402.1"/>
    </source>
</evidence>
<protein>
    <recommendedName>
        <fullName evidence="3">YhcH/YjgK/YiaL family protein</fullName>
    </recommendedName>
</protein>
<evidence type="ECO:0008006" key="3">
    <source>
        <dbReference type="Google" id="ProtNLM"/>
    </source>
</evidence>
<dbReference type="PANTHER" id="PTHR34986:SF1">
    <property type="entry name" value="PROTEIN YIAL"/>
    <property type="match status" value="1"/>
</dbReference>
<dbReference type="RefSeq" id="WP_068961682.1">
    <property type="nucleotide sequence ID" value="NZ_CAJTAP010000004.1"/>
</dbReference>
<reference evidence="2" key="1">
    <citation type="submission" date="2016-04" db="EMBL/GenBank/DDBJ databases">
        <title>Complete Genome Sequences of Twelve Strains of a Stable Defined Moderately Diverse Mouse Microbiota 2 (sDMDMm2).</title>
        <authorList>
            <person name="Uchimura Y."/>
            <person name="Wyss M."/>
            <person name="Brugiroux S."/>
            <person name="Limenitakis J.P."/>
            <person name="Stecher B."/>
            <person name="McCoy K.D."/>
            <person name="Macpherson A.J."/>
        </authorList>
    </citation>
    <scope>NUCLEOTIDE SEQUENCE [LARGE SCALE GENOMIC DNA]</scope>
    <source>
        <strain evidence="2">YL27</strain>
    </source>
</reference>
<name>A0A1B1SC50_9BACT</name>
<accession>A0A1Z2XGE0</accession>
<dbReference type="PANTHER" id="PTHR34986">
    <property type="entry name" value="EVOLVED BETA-GALACTOSIDASE SUBUNIT BETA"/>
    <property type="match status" value="1"/>
</dbReference>
<sequence length="152" mass="16794">MVIGNLTDTFRYDTLSPAIADALAWVKANIGMPGFEAGKKTVLADGDIVVNCQEVDLKPAEKALMEAHRDWIDIQVSIDTPELMGWSPLSACHDTVQEYDSENDCLLVADKPQCLVPMLPGQFMILYPEDAHAPNIGEGRHRKYVVKVRVGK</sequence>
<dbReference type="NCBIfam" id="TIGR00022">
    <property type="entry name" value="YhcH/YjgK/YiaL family protein"/>
    <property type="match status" value="1"/>
</dbReference>
<dbReference type="Gene3D" id="2.60.120.370">
    <property type="entry name" value="YhcH/YjgK/YiaL"/>
    <property type="match status" value="1"/>
</dbReference>
<dbReference type="InterPro" id="IPR004375">
    <property type="entry name" value="NanQ/TabA/YiaL"/>
</dbReference>
<dbReference type="OrthoDB" id="9792756at2"/>
<dbReference type="AlphaFoldDB" id="A0A1B1SC50"/>
<gene>
    <name evidence="1" type="ORF">A4V02_12195</name>
</gene>
<keyword evidence="2" id="KW-1185">Reference proteome</keyword>
<organism evidence="1 2">
    <name type="scientific">Muribaculum intestinale</name>
    <dbReference type="NCBI Taxonomy" id="1796646"/>
    <lineage>
        <taxon>Bacteria</taxon>
        <taxon>Pseudomonadati</taxon>
        <taxon>Bacteroidota</taxon>
        <taxon>Bacteroidia</taxon>
        <taxon>Bacteroidales</taxon>
        <taxon>Muribaculaceae</taxon>
        <taxon>Muribaculum</taxon>
    </lineage>
</organism>
<dbReference type="KEGG" id="pary:A4V02_12195"/>
<proteinExistence type="predicted"/>